<evidence type="ECO:0000313" key="1">
    <source>
        <dbReference type="EMBL" id="KQK06868.1"/>
    </source>
</evidence>
<accession>A0A0Q3J2B6</accession>
<dbReference type="EMBL" id="CM000881">
    <property type="protein sequence ID" value="KQK06868.1"/>
    <property type="molecule type" value="Genomic_DNA"/>
</dbReference>
<keyword evidence="3" id="KW-1185">Reference proteome</keyword>
<sequence length="72" mass="7638">MKLVGLDSGVRTVDTSSSCCRGREPVQLQLHQLHFLGLAPRDAQASFAPSRGALPAVMVSVPPGLHTTPFLN</sequence>
<name>A0A0Q3J2B6_BRADI</name>
<dbReference type="Proteomes" id="UP000008810">
    <property type="component" value="Chromosome 2"/>
</dbReference>
<reference evidence="1 2" key="1">
    <citation type="journal article" date="2010" name="Nature">
        <title>Genome sequencing and analysis of the model grass Brachypodium distachyon.</title>
        <authorList>
            <consortium name="International Brachypodium Initiative"/>
        </authorList>
    </citation>
    <scope>NUCLEOTIDE SEQUENCE [LARGE SCALE GENOMIC DNA]</scope>
    <source>
        <strain evidence="1 2">Bd21</strain>
    </source>
</reference>
<dbReference type="InParanoid" id="A0A0Q3J2B6"/>
<dbReference type="AlphaFoldDB" id="A0A0Q3J2B6"/>
<organism evidence="1">
    <name type="scientific">Brachypodium distachyon</name>
    <name type="common">Purple false brome</name>
    <name type="synonym">Trachynia distachya</name>
    <dbReference type="NCBI Taxonomy" id="15368"/>
    <lineage>
        <taxon>Eukaryota</taxon>
        <taxon>Viridiplantae</taxon>
        <taxon>Streptophyta</taxon>
        <taxon>Embryophyta</taxon>
        <taxon>Tracheophyta</taxon>
        <taxon>Spermatophyta</taxon>
        <taxon>Magnoliopsida</taxon>
        <taxon>Liliopsida</taxon>
        <taxon>Poales</taxon>
        <taxon>Poaceae</taxon>
        <taxon>BOP clade</taxon>
        <taxon>Pooideae</taxon>
        <taxon>Stipodae</taxon>
        <taxon>Brachypodieae</taxon>
        <taxon>Brachypodium</taxon>
    </lineage>
</organism>
<evidence type="ECO:0000313" key="2">
    <source>
        <dbReference type="EnsemblPlants" id="KQK06868"/>
    </source>
</evidence>
<protein>
    <submittedName>
        <fullName evidence="1 2">Uncharacterized protein</fullName>
    </submittedName>
</protein>
<evidence type="ECO:0000313" key="3">
    <source>
        <dbReference type="Proteomes" id="UP000008810"/>
    </source>
</evidence>
<proteinExistence type="predicted"/>
<reference evidence="2" key="3">
    <citation type="submission" date="2018-08" db="UniProtKB">
        <authorList>
            <consortium name="EnsemblPlants"/>
        </authorList>
    </citation>
    <scope>IDENTIFICATION</scope>
    <source>
        <strain evidence="2">cv. Bd21</strain>
    </source>
</reference>
<gene>
    <name evidence="1" type="ORF">BRADI_2g30814v3</name>
</gene>
<dbReference type="EnsemblPlants" id="KQK06868">
    <property type="protein sequence ID" value="KQK06868"/>
    <property type="gene ID" value="BRADI_2g30814v3"/>
</dbReference>
<dbReference type="Gramene" id="KQK06868">
    <property type="protein sequence ID" value="KQK06868"/>
    <property type="gene ID" value="BRADI_2g30814v3"/>
</dbReference>
<reference evidence="1" key="2">
    <citation type="submission" date="2017-06" db="EMBL/GenBank/DDBJ databases">
        <title>WGS assembly of Brachypodium distachyon.</title>
        <authorList>
            <consortium name="The International Brachypodium Initiative"/>
            <person name="Lucas S."/>
            <person name="Harmon-Smith M."/>
            <person name="Lail K."/>
            <person name="Tice H."/>
            <person name="Grimwood J."/>
            <person name="Bruce D."/>
            <person name="Barry K."/>
            <person name="Shu S."/>
            <person name="Lindquist E."/>
            <person name="Wang M."/>
            <person name="Pitluck S."/>
            <person name="Vogel J.P."/>
            <person name="Garvin D.F."/>
            <person name="Mockler T.C."/>
            <person name="Schmutz J."/>
            <person name="Rokhsar D."/>
            <person name="Bevan M.W."/>
        </authorList>
    </citation>
    <scope>NUCLEOTIDE SEQUENCE</scope>
    <source>
        <strain evidence="1">Bd21</strain>
    </source>
</reference>